<gene>
    <name evidence="2" type="ORF">ABUW04_09475</name>
</gene>
<accession>A0ABV6XJQ2</accession>
<evidence type="ECO:0000313" key="2">
    <source>
        <dbReference type="EMBL" id="MFC1438484.1"/>
    </source>
</evidence>
<keyword evidence="3" id="KW-1185">Reference proteome</keyword>
<dbReference type="RefSeq" id="WP_380564019.1">
    <property type="nucleotide sequence ID" value="NZ_JBEUKS010000003.1"/>
</dbReference>
<dbReference type="EMBL" id="JBEUKS010000003">
    <property type="protein sequence ID" value="MFC1438484.1"/>
    <property type="molecule type" value="Genomic_DNA"/>
</dbReference>
<reference evidence="2 3" key="1">
    <citation type="submission" date="2024-06" db="EMBL/GenBank/DDBJ databases">
        <authorList>
            <person name="Lee S.D."/>
        </authorList>
    </citation>
    <scope>NUCLEOTIDE SEQUENCE [LARGE SCALE GENOMIC DNA]</scope>
    <source>
        <strain evidence="2 3">N1-10</strain>
    </source>
</reference>
<evidence type="ECO:0000313" key="3">
    <source>
        <dbReference type="Proteomes" id="UP001592581"/>
    </source>
</evidence>
<organism evidence="2 3">
    <name type="scientific">Streptacidiphilus jeojiensis</name>
    <dbReference type="NCBI Taxonomy" id="3229225"/>
    <lineage>
        <taxon>Bacteria</taxon>
        <taxon>Bacillati</taxon>
        <taxon>Actinomycetota</taxon>
        <taxon>Actinomycetes</taxon>
        <taxon>Kitasatosporales</taxon>
        <taxon>Streptomycetaceae</taxon>
        <taxon>Streptacidiphilus</taxon>
    </lineage>
</organism>
<comment type="caution">
    <text evidence="2">The sequence shown here is derived from an EMBL/GenBank/DDBJ whole genome shotgun (WGS) entry which is preliminary data.</text>
</comment>
<name>A0ABV6XJQ2_9ACTN</name>
<proteinExistence type="predicted"/>
<feature type="region of interest" description="Disordered" evidence="1">
    <location>
        <begin position="138"/>
        <end position="161"/>
    </location>
</feature>
<dbReference type="Proteomes" id="UP001592581">
    <property type="component" value="Unassembled WGS sequence"/>
</dbReference>
<evidence type="ECO:0000256" key="1">
    <source>
        <dbReference type="SAM" id="MobiDB-lite"/>
    </source>
</evidence>
<protein>
    <submittedName>
        <fullName evidence="2">Uncharacterized protein</fullName>
    </submittedName>
</protein>
<sequence length="173" mass="18273">MGASLAVWQPHAEAGPVTSLAEALDRALRIPGSAAALLGDLSGDNTLSARHPKAPEGLAQLTARSSLAYARAGEPPEELVLTGRHYTSLMQTTPVPTGGHAFVQVTLLRAEANLALARMALPDIVLALPALLARQRAATLPRRKRTETETAPPRRAGLPTATLQRIIDSMKNL</sequence>